<dbReference type="PRINTS" id="PR00420">
    <property type="entry name" value="RNGMNOXGNASE"/>
</dbReference>
<dbReference type="Proteomes" id="UP001291623">
    <property type="component" value="Unassembled WGS sequence"/>
</dbReference>
<dbReference type="SUPFAM" id="SSF51905">
    <property type="entry name" value="FAD/NAD(P)-binding domain"/>
    <property type="match status" value="1"/>
</dbReference>
<comment type="caution">
    <text evidence="1">The sequence shown here is derived from an EMBL/GenBank/DDBJ whole genome shotgun (WGS) entry which is preliminary data.</text>
</comment>
<evidence type="ECO:0000313" key="2">
    <source>
        <dbReference type="Proteomes" id="UP001291623"/>
    </source>
</evidence>
<gene>
    <name evidence="1" type="ORF">RND71_007473</name>
</gene>
<evidence type="ECO:0000313" key="1">
    <source>
        <dbReference type="EMBL" id="KAK4372089.1"/>
    </source>
</evidence>
<dbReference type="EMBL" id="JAVYJV010000004">
    <property type="protein sequence ID" value="KAK4372089.1"/>
    <property type="molecule type" value="Genomic_DNA"/>
</dbReference>
<dbReference type="PANTHER" id="PTHR42685:SF13">
    <property type="entry name" value="GERANYLGERANYL DIPHOSPHATE REDUCTASE"/>
    <property type="match status" value="1"/>
</dbReference>
<organism evidence="1 2">
    <name type="scientific">Anisodus tanguticus</name>
    <dbReference type="NCBI Taxonomy" id="243964"/>
    <lineage>
        <taxon>Eukaryota</taxon>
        <taxon>Viridiplantae</taxon>
        <taxon>Streptophyta</taxon>
        <taxon>Embryophyta</taxon>
        <taxon>Tracheophyta</taxon>
        <taxon>Spermatophyta</taxon>
        <taxon>Magnoliopsida</taxon>
        <taxon>eudicotyledons</taxon>
        <taxon>Gunneridae</taxon>
        <taxon>Pentapetalae</taxon>
        <taxon>asterids</taxon>
        <taxon>lamiids</taxon>
        <taxon>Solanales</taxon>
        <taxon>Solanaceae</taxon>
        <taxon>Solanoideae</taxon>
        <taxon>Hyoscyameae</taxon>
        <taxon>Anisodus</taxon>
    </lineage>
</organism>
<evidence type="ECO:0008006" key="3">
    <source>
        <dbReference type="Google" id="ProtNLM"/>
    </source>
</evidence>
<name>A0AAE1SJY3_9SOLA</name>
<sequence>MPSFQTKTEKSSCLQASGSFIGGGPAGSSSAEALAAGGVETFLFERSPATAKPCGGAIPLCMLDEFSIPNHLIDRRVTQMRIVSPSNLIVDFGKTLKPYEFIAMLRQEMLDSFLRRRAEATGDTLLKALATNLVVPTSLREPYVMDNCQRQLAVDVVIGADGANNVPRAVHLPRYISAKFMELCGDEYVQMMTFDSYLYKKLASGNRGEDAKMAMNTISSLVRCNIMGREVEASAQKILSRV</sequence>
<dbReference type="InterPro" id="IPR050407">
    <property type="entry name" value="Geranylgeranyl_reductase"/>
</dbReference>
<accession>A0AAE1SJY3</accession>
<keyword evidence="2" id="KW-1185">Reference proteome</keyword>
<dbReference type="Gene3D" id="3.50.50.60">
    <property type="entry name" value="FAD/NAD(P)-binding domain"/>
    <property type="match status" value="1"/>
</dbReference>
<dbReference type="GO" id="GO:0015995">
    <property type="term" value="P:chlorophyll biosynthetic process"/>
    <property type="evidence" value="ECO:0007669"/>
    <property type="project" value="TreeGrafter"/>
</dbReference>
<dbReference type="AlphaFoldDB" id="A0AAE1SJY3"/>
<protein>
    <recommendedName>
        <fullName evidence="3">FAD-binding domain-containing protein</fullName>
    </recommendedName>
</protein>
<dbReference type="InterPro" id="IPR036188">
    <property type="entry name" value="FAD/NAD-bd_sf"/>
</dbReference>
<dbReference type="GO" id="GO:0009535">
    <property type="term" value="C:chloroplast thylakoid membrane"/>
    <property type="evidence" value="ECO:0007669"/>
    <property type="project" value="TreeGrafter"/>
</dbReference>
<reference evidence="1" key="1">
    <citation type="submission" date="2023-12" db="EMBL/GenBank/DDBJ databases">
        <title>Genome assembly of Anisodus tanguticus.</title>
        <authorList>
            <person name="Wang Y.-J."/>
        </authorList>
    </citation>
    <scope>NUCLEOTIDE SEQUENCE</scope>
    <source>
        <strain evidence="1">KB-2021</strain>
        <tissue evidence="1">Leaf</tissue>
    </source>
</reference>
<proteinExistence type="predicted"/>
<dbReference type="PANTHER" id="PTHR42685">
    <property type="entry name" value="GERANYLGERANYL DIPHOSPHATE REDUCTASE"/>
    <property type="match status" value="1"/>
</dbReference>
<dbReference type="GO" id="GO:0045550">
    <property type="term" value="F:geranylgeranyl reductase activity"/>
    <property type="evidence" value="ECO:0007669"/>
    <property type="project" value="TreeGrafter"/>
</dbReference>